<dbReference type="Proteomes" id="UP000774130">
    <property type="component" value="Unassembled WGS sequence"/>
</dbReference>
<evidence type="ECO:0000256" key="2">
    <source>
        <dbReference type="SAM" id="SignalP"/>
    </source>
</evidence>
<feature type="region of interest" description="Disordered" evidence="1">
    <location>
        <begin position="27"/>
        <end position="83"/>
    </location>
</feature>
<evidence type="ECO:0000313" key="3">
    <source>
        <dbReference type="EMBL" id="MBV7391102.1"/>
    </source>
</evidence>
<dbReference type="RefSeq" id="WP_218326190.1">
    <property type="nucleotide sequence ID" value="NZ_JAHUZB010000004.1"/>
</dbReference>
<dbReference type="EMBL" id="JAHUZB010000004">
    <property type="protein sequence ID" value="MBV7391102.1"/>
    <property type="molecule type" value="Genomic_DNA"/>
</dbReference>
<reference evidence="3 4" key="1">
    <citation type="submission" date="2021-06" db="EMBL/GenBank/DDBJ databases">
        <title>Enterococcus alishanensis sp. nov., a novel lactic acid bacterium isolated from fresh coffee beans.</title>
        <authorList>
            <person name="Chen Y.-S."/>
        </authorList>
    </citation>
    <scope>NUCLEOTIDE SEQUENCE [LARGE SCALE GENOMIC DNA]</scope>
    <source>
        <strain evidence="3 4">ALS3</strain>
    </source>
</reference>
<evidence type="ECO:0008006" key="5">
    <source>
        <dbReference type="Google" id="ProtNLM"/>
    </source>
</evidence>
<protein>
    <recommendedName>
        <fullName evidence="5">WxL domain-containing protein</fullName>
    </recommendedName>
</protein>
<feature type="signal peptide" evidence="2">
    <location>
        <begin position="1"/>
        <end position="24"/>
    </location>
</feature>
<feature type="compositionally biased region" description="Acidic residues" evidence="1">
    <location>
        <begin position="69"/>
        <end position="79"/>
    </location>
</feature>
<name>A0ABS6TE09_9ENTE</name>
<comment type="caution">
    <text evidence="3">The sequence shown here is derived from an EMBL/GenBank/DDBJ whole genome shotgun (WGS) entry which is preliminary data.</text>
</comment>
<feature type="compositionally biased region" description="Low complexity" evidence="1">
    <location>
        <begin position="27"/>
        <end position="68"/>
    </location>
</feature>
<evidence type="ECO:0000256" key="1">
    <source>
        <dbReference type="SAM" id="MobiDB-lite"/>
    </source>
</evidence>
<sequence>MKKLINLFLLFVILMSLSPVQSLAADTSTVESSETTDTLPESNDAITSDTTESTASSSDVASSNTASSENEEVVAETSDEPQVTVADVTQTGSSTAPFLVSNASELSSALANAIPSGSDALYIKFLNNIDYNFTGQVINKNTVIDGGNYNLTYTGTAYTAIHFVVRLNNLNITLKNINYKNASSYYGILTVASNATGNQVNIENVTYNVSRGGQPFYSDVGNNTLNFSGTNDFYVDSSGGDNQEFSEGFSNINFKKDSVTKIHQNTSSSEGVFWMKSNGTMNLEENAQVNIESGKYGLFYVNGSMNLNVGKSAQFNFNRINGFQPTYNDLIRVQSTMNISTGEDAEVNFSTEAMGMNVKTVNIYANKTSQVAFRSTGSQAAIAQGTANFLRQDDSNSLYQINSEANGVTTTLVDKVPYNQWQTVNSTSYSGKSAIIYERMLSLEGITAAETVGRGVSRIDANTSGYKTMKSRNNSMRYLLSSQQLTTQADIKTAYDQMLTTNPNAAKEITSSAVPDAPLSFSNLPAGNYYVYGQAVASTTGATATTDWVQATVTVPEYKDLSIVSTIDFWAFRPKITKEDNLDFANYQVINYGNTTRSLSLNNLTVNSGSASDVTLVDQLTEGKDSQLALSLVAQKNDSQDEVKWGPLLANKGSTASLSLTPYWQTDHGADLYVTGNFSGPYDVIKNVSYTLHFDIATVTS</sequence>
<proteinExistence type="predicted"/>
<accession>A0ABS6TE09</accession>
<feature type="chain" id="PRO_5045521890" description="WxL domain-containing protein" evidence="2">
    <location>
        <begin position="25"/>
        <end position="701"/>
    </location>
</feature>
<organism evidence="3 4">
    <name type="scientific">Enterococcus alishanensis</name>
    <dbReference type="NCBI Taxonomy" id="1303817"/>
    <lineage>
        <taxon>Bacteria</taxon>
        <taxon>Bacillati</taxon>
        <taxon>Bacillota</taxon>
        <taxon>Bacilli</taxon>
        <taxon>Lactobacillales</taxon>
        <taxon>Enterococcaceae</taxon>
        <taxon>Enterococcus</taxon>
    </lineage>
</organism>
<gene>
    <name evidence="3" type="ORF">KUA55_10455</name>
</gene>
<evidence type="ECO:0000313" key="4">
    <source>
        <dbReference type="Proteomes" id="UP000774130"/>
    </source>
</evidence>
<keyword evidence="2" id="KW-0732">Signal</keyword>
<keyword evidence="4" id="KW-1185">Reference proteome</keyword>